<organism evidence="7 8">
    <name type="scientific">Falsiporphyromonas endometrii</name>
    <dbReference type="NCBI Taxonomy" id="1387297"/>
    <lineage>
        <taxon>Bacteria</taxon>
        <taxon>Pseudomonadati</taxon>
        <taxon>Bacteroidota</taxon>
        <taxon>Bacteroidia</taxon>
        <taxon>Bacteroidales</taxon>
        <taxon>Porphyromonadaceae</taxon>
        <taxon>Falsiporphyromonas</taxon>
    </lineage>
</organism>
<evidence type="ECO:0000256" key="1">
    <source>
        <dbReference type="ARBA" id="ARBA00004141"/>
    </source>
</evidence>
<dbReference type="CDD" id="cd13136">
    <property type="entry name" value="MATE_DinF_like"/>
    <property type="match status" value="1"/>
</dbReference>
<name>A0ABV9K7I9_9PORP</name>
<feature type="transmembrane region" description="Helical" evidence="6">
    <location>
        <begin position="358"/>
        <end position="376"/>
    </location>
</feature>
<dbReference type="InterPro" id="IPR002528">
    <property type="entry name" value="MATE_fam"/>
</dbReference>
<dbReference type="Proteomes" id="UP001596020">
    <property type="component" value="Unassembled WGS sequence"/>
</dbReference>
<evidence type="ECO:0000313" key="7">
    <source>
        <dbReference type="EMBL" id="MFC4665953.1"/>
    </source>
</evidence>
<evidence type="ECO:0000256" key="2">
    <source>
        <dbReference type="ARBA" id="ARBA00010199"/>
    </source>
</evidence>
<keyword evidence="4 6" id="KW-1133">Transmembrane helix</keyword>
<evidence type="ECO:0000256" key="5">
    <source>
        <dbReference type="ARBA" id="ARBA00023136"/>
    </source>
</evidence>
<feature type="transmembrane region" description="Helical" evidence="6">
    <location>
        <begin position="278"/>
        <end position="300"/>
    </location>
</feature>
<dbReference type="EMBL" id="JBHSGO010000157">
    <property type="protein sequence ID" value="MFC4665953.1"/>
    <property type="molecule type" value="Genomic_DNA"/>
</dbReference>
<comment type="similarity">
    <text evidence="2">Belongs to the multi antimicrobial extrusion (MATE) (TC 2.A.66.1) family.</text>
</comment>
<feature type="transmembrane region" description="Helical" evidence="6">
    <location>
        <begin position="49"/>
        <end position="71"/>
    </location>
</feature>
<proteinExistence type="inferred from homology"/>
<dbReference type="InterPro" id="IPR044644">
    <property type="entry name" value="DinF-like"/>
</dbReference>
<feature type="transmembrane region" description="Helical" evidence="6">
    <location>
        <begin position="140"/>
        <end position="159"/>
    </location>
</feature>
<gene>
    <name evidence="7" type="ORF">ACFO3G_04980</name>
</gene>
<feature type="transmembrane region" description="Helical" evidence="6">
    <location>
        <begin position="21"/>
        <end position="43"/>
    </location>
</feature>
<keyword evidence="5 6" id="KW-0472">Membrane</keyword>
<feature type="transmembrane region" description="Helical" evidence="6">
    <location>
        <begin position="320"/>
        <end position="338"/>
    </location>
</feature>
<feature type="transmembrane region" description="Helical" evidence="6">
    <location>
        <begin position="192"/>
        <end position="219"/>
    </location>
</feature>
<comment type="caution">
    <text evidence="7">The sequence shown here is derived from an EMBL/GenBank/DDBJ whole genome shotgun (WGS) entry which is preliminary data.</text>
</comment>
<dbReference type="Pfam" id="PF01554">
    <property type="entry name" value="MatE"/>
    <property type="match status" value="2"/>
</dbReference>
<feature type="transmembrane region" description="Helical" evidence="6">
    <location>
        <begin position="166"/>
        <end position="186"/>
    </location>
</feature>
<dbReference type="PANTHER" id="PTHR42893">
    <property type="entry name" value="PROTEIN DETOXIFICATION 44, CHLOROPLASTIC-RELATED"/>
    <property type="match status" value="1"/>
</dbReference>
<dbReference type="RefSeq" id="WP_380078544.1">
    <property type="nucleotide sequence ID" value="NZ_JBHSGO010000157.1"/>
</dbReference>
<feature type="transmembrane region" description="Helical" evidence="6">
    <location>
        <begin position="388"/>
        <end position="410"/>
    </location>
</feature>
<evidence type="ECO:0000256" key="3">
    <source>
        <dbReference type="ARBA" id="ARBA00022692"/>
    </source>
</evidence>
<keyword evidence="3 6" id="KW-0812">Transmembrane</keyword>
<comment type="subcellular location">
    <subcellularLocation>
        <location evidence="1">Membrane</location>
        <topology evidence="1">Multi-pass membrane protein</topology>
    </subcellularLocation>
</comment>
<reference evidence="8" key="1">
    <citation type="journal article" date="2019" name="Int. J. Syst. Evol. Microbiol.">
        <title>The Global Catalogue of Microorganisms (GCM) 10K type strain sequencing project: providing services to taxonomists for standard genome sequencing and annotation.</title>
        <authorList>
            <consortium name="The Broad Institute Genomics Platform"/>
            <consortium name="The Broad Institute Genome Sequencing Center for Infectious Disease"/>
            <person name="Wu L."/>
            <person name="Ma J."/>
        </authorList>
    </citation>
    <scope>NUCLEOTIDE SEQUENCE [LARGE SCALE GENOMIC DNA]</scope>
    <source>
        <strain evidence="8">CGMCC 4.7357</strain>
    </source>
</reference>
<dbReference type="PANTHER" id="PTHR42893:SF46">
    <property type="entry name" value="PROTEIN DETOXIFICATION 44, CHLOROPLASTIC"/>
    <property type="match status" value="1"/>
</dbReference>
<feature type="transmembrane region" description="Helical" evidence="6">
    <location>
        <begin position="99"/>
        <end position="120"/>
    </location>
</feature>
<dbReference type="NCBIfam" id="TIGR00797">
    <property type="entry name" value="matE"/>
    <property type="match status" value="1"/>
</dbReference>
<evidence type="ECO:0000256" key="6">
    <source>
        <dbReference type="SAM" id="Phobius"/>
    </source>
</evidence>
<sequence>MTIQSNISPKKMMRKRIFHLALPNIISNITVPLLSLVDVALAGHLGSPTAIGAVAVASGLVSYIYWLFAFLRMGTTGFTSQAYGRNDVEEICRQLAKGLFYAICLSVLIIICRTPLYQFAFILSAQGEALGNDAIKYLSYAFYGAPAALGLYTMNGWFIGMQNTRIPMIVSILQNVINICLSFYLVKYQGLGIAGLAIGTISAQYICFVMMLIFAISKYKRYLKFFRWRYCIDTDGLKKYFTVGGLLLVRTTLMGAVTLFFTYASAKIGTNTVAANTILMQLFTLFSYFMDGFAYAGEALCGRYIGERNHTEGKLMRQQLFRIAYVITIFITAIYIIVPEKILGILTNKPEVIKTAMQSVYWVALIPAVSFGAFIWDGLMVGATASKAMLQTIAIGAIVFFSTYFLSINILEVTGLWLAFDLYLLARSLSGSFVTSKLRW</sequence>
<feature type="transmembrane region" description="Helical" evidence="6">
    <location>
        <begin position="240"/>
        <end position="266"/>
    </location>
</feature>
<accession>A0ABV9K7I9</accession>
<keyword evidence="8" id="KW-1185">Reference proteome</keyword>
<evidence type="ECO:0000313" key="8">
    <source>
        <dbReference type="Proteomes" id="UP001596020"/>
    </source>
</evidence>
<protein>
    <submittedName>
        <fullName evidence="7">MATE family efflux transporter</fullName>
    </submittedName>
</protein>
<evidence type="ECO:0000256" key="4">
    <source>
        <dbReference type="ARBA" id="ARBA00022989"/>
    </source>
</evidence>